<dbReference type="InterPro" id="IPR001509">
    <property type="entry name" value="Epimerase_deHydtase"/>
</dbReference>
<dbReference type="AlphaFoldDB" id="A0A0Q4B720"/>
<dbReference type="PANTHER" id="PTHR48079">
    <property type="entry name" value="PROTEIN YEEZ"/>
    <property type="match status" value="1"/>
</dbReference>
<dbReference type="SUPFAM" id="SSF51735">
    <property type="entry name" value="NAD(P)-binding Rossmann-fold domains"/>
    <property type="match status" value="1"/>
</dbReference>
<dbReference type="InterPro" id="IPR036291">
    <property type="entry name" value="NAD(P)-bd_dom_sf"/>
</dbReference>
<evidence type="ECO:0000313" key="3">
    <source>
        <dbReference type="Proteomes" id="UP000054172"/>
    </source>
</evidence>
<dbReference type="GO" id="GO:0005737">
    <property type="term" value="C:cytoplasm"/>
    <property type="evidence" value="ECO:0007669"/>
    <property type="project" value="TreeGrafter"/>
</dbReference>
<comment type="caution">
    <text evidence="2">The sequence shown here is derived from an EMBL/GenBank/DDBJ whole genome shotgun (WGS) entry which is preliminary data.</text>
</comment>
<dbReference type="EMBL" id="LIIK01000041">
    <property type="protein sequence ID" value="KQM08391.1"/>
    <property type="molecule type" value="Genomic_DNA"/>
</dbReference>
<name>A0A0Q4B720_9BACT</name>
<accession>A0A0Q4B720</accession>
<organism evidence="2 3">
    <name type="scientific">Candidatus [Bacteroides] periocalifornicus</name>
    <dbReference type="NCBI Taxonomy" id="1702214"/>
    <lineage>
        <taxon>Bacteria</taxon>
        <taxon>Pseudomonadati</taxon>
        <taxon>Bacteroidota</taxon>
    </lineage>
</organism>
<gene>
    <name evidence="2" type="ORF">AL399_07590</name>
</gene>
<keyword evidence="3" id="KW-1185">Reference proteome</keyword>
<feature type="domain" description="NAD-dependent epimerase/dehydratase" evidence="1">
    <location>
        <begin position="3"/>
        <end position="235"/>
    </location>
</feature>
<dbReference type="PATRIC" id="fig|1702214.3.peg.1261"/>
<evidence type="ECO:0000259" key="1">
    <source>
        <dbReference type="Pfam" id="PF01370"/>
    </source>
</evidence>
<proteinExistence type="predicted"/>
<evidence type="ECO:0000313" key="2">
    <source>
        <dbReference type="EMBL" id="KQM08391.1"/>
    </source>
</evidence>
<dbReference type="PANTHER" id="PTHR48079:SF6">
    <property type="entry name" value="NAD(P)-BINDING DOMAIN-CONTAINING PROTEIN-RELATED"/>
    <property type="match status" value="1"/>
</dbReference>
<dbReference type="InterPro" id="IPR051783">
    <property type="entry name" value="NAD(P)-dependent_oxidoreduct"/>
</dbReference>
<dbReference type="STRING" id="1702214.AL399_07590"/>
<dbReference type="Proteomes" id="UP000054172">
    <property type="component" value="Unassembled WGS sequence"/>
</dbReference>
<protein>
    <recommendedName>
        <fullName evidence="1">NAD-dependent epimerase/dehydratase domain-containing protein</fullName>
    </recommendedName>
</protein>
<dbReference type="Gene3D" id="3.40.50.720">
    <property type="entry name" value="NAD(P)-binding Rossmann-like Domain"/>
    <property type="match status" value="1"/>
</dbReference>
<dbReference type="GO" id="GO:0004029">
    <property type="term" value="F:aldehyde dehydrogenase (NAD+) activity"/>
    <property type="evidence" value="ECO:0007669"/>
    <property type="project" value="TreeGrafter"/>
</dbReference>
<reference evidence="2" key="1">
    <citation type="submission" date="2015-08" db="EMBL/GenBank/DDBJ databases">
        <title>Candidatus Bacteriodes Periocalifornicus.</title>
        <authorList>
            <person name="McLean J.S."/>
            <person name="Kelley S."/>
        </authorList>
    </citation>
    <scope>NUCLEOTIDE SEQUENCE [LARGE SCALE GENOMIC DNA]</scope>
    <source>
        <strain evidence="2">12B</strain>
    </source>
</reference>
<dbReference type="Pfam" id="PF01370">
    <property type="entry name" value="Epimerase"/>
    <property type="match status" value="1"/>
</dbReference>
<sequence>MKVAVLGGTGTVGAHIAYAMVAAGYEVRIAFRREELKQHVKQVFSLYGVQALELVEKLEWVEVEGLCSQEVVDLLQGCEVAVNAAASVELGAFRGEAARRFIRYNRLLASSVVEAALQARVRRLIHIGSIAVLGGGGQDHWVEEDSIQLPEPNLSPYALGKIEAEREVLRGWACGLEVAILNPGVVLAPYIRREGSGALTRIAASGIPIYPTGILAWVDARDVAAVAVKAVEARETFVRATLVGGHSSYREVFSTFASAVGKPAPRVRIPYWGVWVMRPAVTLLRWMRILPKSLNWGVLRAAYSRVKYRANRVKNDYNLAFKPLEETMLFCLKNGMYNSDS</sequence>